<dbReference type="EMBL" id="JACCBI010000001">
    <property type="protein sequence ID" value="NYD68207.1"/>
    <property type="molecule type" value="Genomic_DNA"/>
</dbReference>
<dbReference type="EMBL" id="SDPM01000001">
    <property type="protein sequence ID" value="RXZ87654.1"/>
    <property type="molecule type" value="Genomic_DNA"/>
</dbReference>
<dbReference type="Pfam" id="PF22513">
    <property type="entry name" value="FitA-like_RHH"/>
    <property type="match status" value="1"/>
</dbReference>
<protein>
    <submittedName>
        <fullName evidence="2">Plasmid stability protein</fullName>
    </submittedName>
    <submittedName>
        <fullName evidence="3">Plasmid stabilization protein</fullName>
    </submittedName>
</protein>
<dbReference type="Proteomes" id="UP000581087">
    <property type="component" value="Unassembled WGS sequence"/>
</dbReference>
<evidence type="ECO:0000313" key="3">
    <source>
        <dbReference type="EMBL" id="RXZ87654.1"/>
    </source>
</evidence>
<evidence type="ECO:0000313" key="4">
    <source>
        <dbReference type="Proteomes" id="UP000292686"/>
    </source>
</evidence>
<reference evidence="2 5" key="2">
    <citation type="submission" date="2020-07" db="EMBL/GenBank/DDBJ databases">
        <title>Sequencing the genomes of 1000 actinobacteria strains.</title>
        <authorList>
            <person name="Klenk H.-P."/>
        </authorList>
    </citation>
    <scope>NUCLEOTIDE SEQUENCE [LARGE SCALE GENOMIC DNA]</scope>
    <source>
        <strain evidence="2 5">DSM 23870</strain>
    </source>
</reference>
<dbReference type="SUPFAM" id="SSF47598">
    <property type="entry name" value="Ribbon-helix-helix"/>
    <property type="match status" value="1"/>
</dbReference>
<keyword evidence="4" id="KW-1185">Reference proteome</keyword>
<reference evidence="3 4" key="1">
    <citation type="submission" date="2019-01" db="EMBL/GenBank/DDBJ databases">
        <title>Agromyces.</title>
        <authorList>
            <person name="Li J."/>
        </authorList>
    </citation>
    <scope>NUCLEOTIDE SEQUENCE [LARGE SCALE GENOMIC DNA]</scope>
    <source>
        <strain evidence="3 4">DSM 23870</strain>
    </source>
</reference>
<dbReference type="InterPro" id="IPR053853">
    <property type="entry name" value="FitA-like_RHH"/>
</dbReference>
<proteinExistence type="predicted"/>
<evidence type="ECO:0000313" key="2">
    <source>
        <dbReference type="EMBL" id="NYD68207.1"/>
    </source>
</evidence>
<comment type="caution">
    <text evidence="3">The sequence shown here is derived from an EMBL/GenBank/DDBJ whole genome shotgun (WGS) entry which is preliminary data.</text>
</comment>
<dbReference type="Gene3D" id="1.10.1220.10">
    <property type="entry name" value="Met repressor-like"/>
    <property type="match status" value="1"/>
</dbReference>
<dbReference type="RefSeq" id="WP_129171913.1">
    <property type="nucleotide sequence ID" value="NZ_JACCBI010000001.1"/>
</dbReference>
<accession>A0A4Q2M650</accession>
<dbReference type="AlphaFoldDB" id="A0A4Q2M650"/>
<dbReference type="OrthoDB" id="2389872at2"/>
<dbReference type="InterPro" id="IPR010985">
    <property type="entry name" value="Ribbon_hlx_hlx"/>
</dbReference>
<sequence>MATITVRGLDEVTKARLRVRAAENGRSTEAEVRAILDAAVASDSGRNALGSRLEAILGGLEPLEIPARAERPRSADLA</sequence>
<name>A0A4Q2M650_9MICO</name>
<dbReference type="GO" id="GO:0006355">
    <property type="term" value="P:regulation of DNA-templated transcription"/>
    <property type="evidence" value="ECO:0007669"/>
    <property type="project" value="InterPro"/>
</dbReference>
<gene>
    <name evidence="2" type="ORF">BJ972_002726</name>
    <name evidence="3" type="ORF">ESP50_00145</name>
</gene>
<evidence type="ECO:0000313" key="5">
    <source>
        <dbReference type="Proteomes" id="UP000581087"/>
    </source>
</evidence>
<evidence type="ECO:0000259" key="1">
    <source>
        <dbReference type="Pfam" id="PF22513"/>
    </source>
</evidence>
<dbReference type="Proteomes" id="UP000292686">
    <property type="component" value="Unassembled WGS sequence"/>
</dbReference>
<dbReference type="InterPro" id="IPR013321">
    <property type="entry name" value="Arc_rbn_hlx_hlx"/>
</dbReference>
<organism evidence="3 4">
    <name type="scientific">Agromyces atrinae</name>
    <dbReference type="NCBI Taxonomy" id="592376"/>
    <lineage>
        <taxon>Bacteria</taxon>
        <taxon>Bacillati</taxon>
        <taxon>Actinomycetota</taxon>
        <taxon>Actinomycetes</taxon>
        <taxon>Micrococcales</taxon>
        <taxon>Microbacteriaceae</taxon>
        <taxon>Agromyces</taxon>
    </lineage>
</organism>
<feature type="domain" description="Antitoxin FitA-like ribbon-helix-helix" evidence="1">
    <location>
        <begin position="2"/>
        <end position="40"/>
    </location>
</feature>